<proteinExistence type="predicted"/>
<dbReference type="Proteomes" id="UP000190774">
    <property type="component" value="Unassembled WGS sequence"/>
</dbReference>
<protein>
    <submittedName>
        <fullName evidence="1">Uncharacterized protein</fullName>
    </submittedName>
</protein>
<evidence type="ECO:0000313" key="1">
    <source>
        <dbReference type="EMBL" id="SKA92326.1"/>
    </source>
</evidence>
<accession>A0A1T4XRW8</accession>
<sequence>MFHGARCLPEARLWTSSGSEAGFQNKRPGGYNRLSTAHARALKANRIEHNNTGYRFPKIWLGLHLFSCKMTLLYSPTRDGIQATTPPTP</sequence>
<dbReference type="EMBL" id="FUYE01000005">
    <property type="protein sequence ID" value="SKA92326.1"/>
    <property type="molecule type" value="Genomic_DNA"/>
</dbReference>
<organism evidence="1 2">
    <name type="scientific">Prosthecobacter debontii</name>
    <dbReference type="NCBI Taxonomy" id="48467"/>
    <lineage>
        <taxon>Bacteria</taxon>
        <taxon>Pseudomonadati</taxon>
        <taxon>Verrucomicrobiota</taxon>
        <taxon>Verrucomicrobiia</taxon>
        <taxon>Verrucomicrobiales</taxon>
        <taxon>Verrucomicrobiaceae</taxon>
        <taxon>Prosthecobacter</taxon>
    </lineage>
</organism>
<keyword evidence="2" id="KW-1185">Reference proteome</keyword>
<reference evidence="2" key="1">
    <citation type="submission" date="2017-02" db="EMBL/GenBank/DDBJ databases">
        <authorList>
            <person name="Varghese N."/>
            <person name="Submissions S."/>
        </authorList>
    </citation>
    <scope>NUCLEOTIDE SEQUENCE [LARGE SCALE GENOMIC DNA]</scope>
    <source>
        <strain evidence="2">ATCC 700200</strain>
    </source>
</reference>
<dbReference type="AlphaFoldDB" id="A0A1T4XRW8"/>
<gene>
    <name evidence="1" type="ORF">SAMN02745166_01879</name>
</gene>
<evidence type="ECO:0000313" key="2">
    <source>
        <dbReference type="Proteomes" id="UP000190774"/>
    </source>
</evidence>
<name>A0A1T4XRW8_9BACT</name>